<dbReference type="SUPFAM" id="SSF56784">
    <property type="entry name" value="HAD-like"/>
    <property type="match status" value="1"/>
</dbReference>
<dbReference type="GO" id="GO:0006281">
    <property type="term" value="P:DNA repair"/>
    <property type="evidence" value="ECO:0007669"/>
    <property type="project" value="TreeGrafter"/>
</dbReference>
<evidence type="ECO:0000256" key="2">
    <source>
        <dbReference type="ARBA" id="ARBA00022842"/>
    </source>
</evidence>
<organism evidence="3 4">
    <name type="scientific">Salibacterium salarium</name>
    <dbReference type="NCBI Taxonomy" id="284579"/>
    <lineage>
        <taxon>Bacteria</taxon>
        <taxon>Bacillati</taxon>
        <taxon>Bacillota</taxon>
        <taxon>Bacilli</taxon>
        <taxon>Bacillales</taxon>
        <taxon>Bacillaceae</taxon>
    </lineage>
</organism>
<gene>
    <name evidence="3" type="ORF">D7Z54_07800</name>
</gene>
<dbReference type="Gene3D" id="1.10.150.240">
    <property type="entry name" value="Putative phosphatase, domain 2"/>
    <property type="match status" value="1"/>
</dbReference>
<dbReference type="PANTHER" id="PTHR43434:SF1">
    <property type="entry name" value="PHOSPHOGLYCOLATE PHOSPHATASE"/>
    <property type="match status" value="1"/>
</dbReference>
<dbReference type="InterPro" id="IPR041492">
    <property type="entry name" value="HAD_2"/>
</dbReference>
<protein>
    <submittedName>
        <fullName evidence="3">HAD family hydrolase</fullName>
    </submittedName>
</protein>
<sequence length="223" mass="24676">MGGISMKVKVLIFDMDGTLFDSRQLLSQAIENTLQYAVEQKMYDDEGWTEKDRVGVIGQPYHQAFRELLPQASEQVINDLEPVLDRFILREVNNGKGGLFPGVKETLSDLSVQGYELYVASNGNAEYVPAALEREGLTSLFKGVFSVQQYQAGNKVELVRTILQKAGKDAIMIGDRSSDIEAGKENQLVTIGCRFGYGDDKELAGSDKAVDHFKELTQVLTEG</sequence>
<name>A0A428N6S9_9BACI</name>
<accession>A0A428N6S9</accession>
<dbReference type="Pfam" id="PF13419">
    <property type="entry name" value="HAD_2"/>
    <property type="match status" value="1"/>
</dbReference>
<dbReference type="PANTHER" id="PTHR43434">
    <property type="entry name" value="PHOSPHOGLYCOLATE PHOSPHATASE"/>
    <property type="match status" value="1"/>
</dbReference>
<keyword evidence="1 3" id="KW-0378">Hydrolase</keyword>
<dbReference type="SFLD" id="SFLDG01129">
    <property type="entry name" value="C1.5:_HAD__Beta-PGM__Phosphata"/>
    <property type="match status" value="1"/>
</dbReference>
<proteinExistence type="predicted"/>
<dbReference type="Proteomes" id="UP000275076">
    <property type="component" value="Unassembled WGS sequence"/>
</dbReference>
<dbReference type="SFLD" id="SFLDS00003">
    <property type="entry name" value="Haloacid_Dehalogenase"/>
    <property type="match status" value="1"/>
</dbReference>
<dbReference type="InterPro" id="IPR036412">
    <property type="entry name" value="HAD-like_sf"/>
</dbReference>
<dbReference type="EMBL" id="RBVX01000005">
    <property type="protein sequence ID" value="RSL34008.1"/>
    <property type="molecule type" value="Genomic_DNA"/>
</dbReference>
<reference evidence="3 4" key="1">
    <citation type="submission" date="2018-10" db="EMBL/GenBank/DDBJ databases">
        <title>Draft genome sequence of Bacillus salarius IM0101, isolated from a hypersaline soil in Inner Mongolia, China.</title>
        <authorList>
            <person name="Yamprayoonswat W."/>
            <person name="Boonvisut S."/>
            <person name="Jumpathong W."/>
            <person name="Sittihan S."/>
            <person name="Ruangsuj P."/>
            <person name="Wanthongcharoen S."/>
            <person name="Thongpramul N."/>
            <person name="Pimmason S."/>
            <person name="Yu B."/>
            <person name="Yasawong M."/>
        </authorList>
    </citation>
    <scope>NUCLEOTIDE SEQUENCE [LARGE SCALE GENOMIC DNA]</scope>
    <source>
        <strain evidence="3 4">IM0101</strain>
    </source>
</reference>
<dbReference type="InterPro" id="IPR050155">
    <property type="entry name" value="HAD-like_hydrolase_sf"/>
</dbReference>
<evidence type="ECO:0000256" key="1">
    <source>
        <dbReference type="ARBA" id="ARBA00022801"/>
    </source>
</evidence>
<keyword evidence="4" id="KW-1185">Reference proteome</keyword>
<keyword evidence="2" id="KW-0460">Magnesium</keyword>
<dbReference type="GO" id="GO:0005829">
    <property type="term" value="C:cytosol"/>
    <property type="evidence" value="ECO:0007669"/>
    <property type="project" value="TreeGrafter"/>
</dbReference>
<dbReference type="Gene3D" id="3.40.50.1000">
    <property type="entry name" value="HAD superfamily/HAD-like"/>
    <property type="match status" value="1"/>
</dbReference>
<evidence type="ECO:0000313" key="3">
    <source>
        <dbReference type="EMBL" id="RSL34008.1"/>
    </source>
</evidence>
<dbReference type="OrthoDB" id="9792518at2"/>
<comment type="caution">
    <text evidence="3">The sequence shown here is derived from an EMBL/GenBank/DDBJ whole genome shotgun (WGS) entry which is preliminary data.</text>
</comment>
<dbReference type="AlphaFoldDB" id="A0A428N6S9"/>
<evidence type="ECO:0000313" key="4">
    <source>
        <dbReference type="Proteomes" id="UP000275076"/>
    </source>
</evidence>
<dbReference type="InterPro" id="IPR023198">
    <property type="entry name" value="PGP-like_dom2"/>
</dbReference>
<dbReference type="GO" id="GO:0008967">
    <property type="term" value="F:phosphoglycolate phosphatase activity"/>
    <property type="evidence" value="ECO:0007669"/>
    <property type="project" value="TreeGrafter"/>
</dbReference>
<dbReference type="InterPro" id="IPR023214">
    <property type="entry name" value="HAD_sf"/>
</dbReference>